<accession>S8E1A5</accession>
<keyword evidence="9 12" id="KW-0503">Monooxygenase</keyword>
<keyword evidence="7 12" id="KW-0560">Oxidoreductase</keyword>
<dbReference type="GO" id="GO:0016705">
    <property type="term" value="F:oxidoreductase activity, acting on paired donors, with incorporation or reduction of molecular oxygen"/>
    <property type="evidence" value="ECO:0007669"/>
    <property type="project" value="InterPro"/>
</dbReference>
<keyword evidence="3 11" id="KW-0349">Heme</keyword>
<dbReference type="InterPro" id="IPR017972">
    <property type="entry name" value="Cyt_P450_CS"/>
</dbReference>
<dbReference type="SUPFAM" id="SSF48264">
    <property type="entry name" value="Cytochrome P450"/>
    <property type="match status" value="1"/>
</dbReference>
<dbReference type="Pfam" id="PF00067">
    <property type="entry name" value="p450"/>
    <property type="match status" value="1"/>
</dbReference>
<evidence type="ECO:0000256" key="7">
    <source>
        <dbReference type="ARBA" id="ARBA00023002"/>
    </source>
</evidence>
<evidence type="ECO:0000313" key="14">
    <source>
        <dbReference type="Proteomes" id="UP000015453"/>
    </source>
</evidence>
<keyword evidence="8 11" id="KW-0408">Iron</keyword>
<evidence type="ECO:0000256" key="6">
    <source>
        <dbReference type="ARBA" id="ARBA00022989"/>
    </source>
</evidence>
<dbReference type="Proteomes" id="UP000015453">
    <property type="component" value="Unassembled WGS sequence"/>
</dbReference>
<name>S8E1A5_9LAMI</name>
<dbReference type="InterPro" id="IPR036396">
    <property type="entry name" value="Cyt_P450_sf"/>
</dbReference>
<feature type="non-terminal residue" evidence="13">
    <location>
        <position position="1"/>
    </location>
</feature>
<dbReference type="GO" id="GO:0004497">
    <property type="term" value="F:monooxygenase activity"/>
    <property type="evidence" value="ECO:0007669"/>
    <property type="project" value="UniProtKB-KW"/>
</dbReference>
<comment type="cofactor">
    <cofactor evidence="11">
        <name>heme</name>
        <dbReference type="ChEBI" id="CHEBI:30413"/>
    </cofactor>
</comment>
<dbReference type="GO" id="GO:0005506">
    <property type="term" value="F:iron ion binding"/>
    <property type="evidence" value="ECO:0007669"/>
    <property type="project" value="InterPro"/>
</dbReference>
<dbReference type="GO" id="GO:0009753">
    <property type="term" value="P:response to jasmonic acid"/>
    <property type="evidence" value="ECO:0007669"/>
    <property type="project" value="UniProtKB-ARBA"/>
</dbReference>
<dbReference type="InterPro" id="IPR001128">
    <property type="entry name" value="Cyt_P450"/>
</dbReference>
<keyword evidence="5 11" id="KW-0479">Metal-binding</keyword>
<evidence type="ECO:0008006" key="15">
    <source>
        <dbReference type="Google" id="ProtNLM"/>
    </source>
</evidence>
<dbReference type="GO" id="GO:0020037">
    <property type="term" value="F:heme binding"/>
    <property type="evidence" value="ECO:0007669"/>
    <property type="project" value="InterPro"/>
</dbReference>
<keyword evidence="10" id="KW-0472">Membrane</keyword>
<feature type="binding site" description="axial binding residue" evidence="11">
    <location>
        <position position="452"/>
    </location>
    <ligand>
        <name>heme</name>
        <dbReference type="ChEBI" id="CHEBI:30413"/>
    </ligand>
    <ligandPart>
        <name>Fe</name>
        <dbReference type="ChEBI" id="CHEBI:18248"/>
    </ligandPart>
</feature>
<protein>
    <recommendedName>
        <fullName evidence="15">Cytochrome P450</fullName>
    </recommendedName>
</protein>
<reference evidence="13 14" key="1">
    <citation type="journal article" date="2013" name="BMC Genomics">
        <title>The miniature genome of a carnivorous plant Genlisea aurea contains a low number of genes and short non-coding sequences.</title>
        <authorList>
            <person name="Leushkin E.V."/>
            <person name="Sutormin R.A."/>
            <person name="Nabieva E.R."/>
            <person name="Penin A.A."/>
            <person name="Kondrashov A.S."/>
            <person name="Logacheva M.D."/>
        </authorList>
    </citation>
    <scope>NUCLEOTIDE SEQUENCE [LARGE SCALE GENOMIC DNA]</scope>
</reference>
<evidence type="ECO:0000256" key="10">
    <source>
        <dbReference type="ARBA" id="ARBA00023136"/>
    </source>
</evidence>
<dbReference type="InterPro" id="IPR002401">
    <property type="entry name" value="Cyt_P450_E_grp-I"/>
</dbReference>
<dbReference type="PANTHER" id="PTHR24282">
    <property type="entry name" value="CYTOCHROME P450 FAMILY MEMBER"/>
    <property type="match status" value="1"/>
</dbReference>
<evidence type="ECO:0000256" key="5">
    <source>
        <dbReference type="ARBA" id="ARBA00022723"/>
    </source>
</evidence>
<evidence type="ECO:0000256" key="3">
    <source>
        <dbReference type="ARBA" id="ARBA00022617"/>
    </source>
</evidence>
<evidence type="ECO:0000256" key="2">
    <source>
        <dbReference type="ARBA" id="ARBA00010617"/>
    </source>
</evidence>
<dbReference type="GO" id="GO:0009820">
    <property type="term" value="P:alkaloid metabolic process"/>
    <property type="evidence" value="ECO:0007669"/>
    <property type="project" value="UniProtKB-ARBA"/>
</dbReference>
<dbReference type="AlphaFoldDB" id="S8E1A5"/>
<evidence type="ECO:0000256" key="8">
    <source>
        <dbReference type="ARBA" id="ARBA00023004"/>
    </source>
</evidence>
<dbReference type="PROSITE" id="PS00086">
    <property type="entry name" value="CYTOCHROME_P450"/>
    <property type="match status" value="1"/>
</dbReference>
<proteinExistence type="inferred from homology"/>
<evidence type="ECO:0000313" key="13">
    <source>
        <dbReference type="EMBL" id="EPS69403.1"/>
    </source>
</evidence>
<evidence type="ECO:0000256" key="9">
    <source>
        <dbReference type="ARBA" id="ARBA00023033"/>
    </source>
</evidence>
<dbReference type="GO" id="GO:0016020">
    <property type="term" value="C:membrane"/>
    <property type="evidence" value="ECO:0007669"/>
    <property type="project" value="UniProtKB-SubCell"/>
</dbReference>
<dbReference type="InterPro" id="IPR050665">
    <property type="entry name" value="Cytochrome_P450_Monooxygen"/>
</dbReference>
<evidence type="ECO:0000256" key="12">
    <source>
        <dbReference type="RuleBase" id="RU000461"/>
    </source>
</evidence>
<evidence type="ECO:0000256" key="4">
    <source>
        <dbReference type="ARBA" id="ARBA00022692"/>
    </source>
</evidence>
<evidence type="ECO:0000256" key="1">
    <source>
        <dbReference type="ARBA" id="ARBA00004167"/>
    </source>
</evidence>
<dbReference type="CDD" id="cd20642">
    <property type="entry name" value="CYP72"/>
    <property type="match status" value="1"/>
</dbReference>
<dbReference type="PANTHER" id="PTHR24282:SF273">
    <property type="entry name" value="CYTOCHROME P450 CYP72A219-LIKE"/>
    <property type="match status" value="1"/>
</dbReference>
<dbReference type="OrthoDB" id="1470350at2759"/>
<dbReference type="PRINTS" id="PR00385">
    <property type="entry name" value="P450"/>
</dbReference>
<comment type="similarity">
    <text evidence="2 12">Belongs to the cytochrome P450 family.</text>
</comment>
<sequence length="504" mass="57021">LDWAVFKPRRLERFLRKQGLKGSSYKFLHGDNKESLEILRNAKSKPIAVDDDIKPRVVGFFVKTIDTYGKNCFFWRGTRPVVILTDPETVKEVFKKTEAFQKPVDPNPLAKFLSTGLVAIEGEKWAKHRKIMNPAFHMEKLKRMVSAFGVSCEEALGKWDVLLSSSSSGEIDVWPYLQTITSDAISRTAFGSSYEKGRRVFELQIEQSEHIFTAGQSIYIPGSRFLPTKRNRRMKEIEREIQSLIRGLINERIESMKAGKACENDLLGLMLESNNQEIEQSGGDRRSGMSMADIVEECKLFYFAGQETTSVLLCWTLVLLSRHPEWQTRAREEVLAVFGNEKKPDFAGLNRLKTVTMILNEVLRFYPPVALLARTVHEEVTLGGGGKKVTLPEGANVSLPTIFLHHDRDVWGKDAMEFNPERFREGVNSAQKGKGNNDGVAFFPFGWGSRICIGQNFALMEAKVVLAMILQRFSFDLSPSYAHAPTQIVTVQPERGAHLILRTL</sequence>
<dbReference type="PRINTS" id="PR00463">
    <property type="entry name" value="EP450I"/>
</dbReference>
<keyword evidence="4" id="KW-0812">Transmembrane</keyword>
<evidence type="ECO:0000256" key="11">
    <source>
        <dbReference type="PIRSR" id="PIRSR602401-1"/>
    </source>
</evidence>
<organism evidence="13 14">
    <name type="scientific">Genlisea aurea</name>
    <dbReference type="NCBI Taxonomy" id="192259"/>
    <lineage>
        <taxon>Eukaryota</taxon>
        <taxon>Viridiplantae</taxon>
        <taxon>Streptophyta</taxon>
        <taxon>Embryophyta</taxon>
        <taxon>Tracheophyta</taxon>
        <taxon>Spermatophyta</taxon>
        <taxon>Magnoliopsida</taxon>
        <taxon>eudicotyledons</taxon>
        <taxon>Gunneridae</taxon>
        <taxon>Pentapetalae</taxon>
        <taxon>asterids</taxon>
        <taxon>lamiids</taxon>
        <taxon>Lamiales</taxon>
        <taxon>Lentibulariaceae</taxon>
        <taxon>Genlisea</taxon>
    </lineage>
</organism>
<dbReference type="EMBL" id="AUSU01002135">
    <property type="protein sequence ID" value="EPS69403.1"/>
    <property type="molecule type" value="Genomic_DNA"/>
</dbReference>
<dbReference type="Gene3D" id="1.10.630.10">
    <property type="entry name" value="Cytochrome P450"/>
    <property type="match status" value="1"/>
</dbReference>
<dbReference type="FunFam" id="1.10.630.10:FF:000029">
    <property type="entry name" value="Cytochrome P450 734A1"/>
    <property type="match status" value="1"/>
</dbReference>
<comment type="subcellular location">
    <subcellularLocation>
        <location evidence="1">Membrane</location>
        <topology evidence="1">Single-pass membrane protein</topology>
    </subcellularLocation>
</comment>
<keyword evidence="6" id="KW-1133">Transmembrane helix</keyword>
<keyword evidence="14" id="KW-1185">Reference proteome</keyword>
<comment type="caution">
    <text evidence="13">The sequence shown here is derived from an EMBL/GenBank/DDBJ whole genome shotgun (WGS) entry which is preliminary data.</text>
</comment>
<gene>
    <name evidence="13" type="ORF">M569_05363</name>
</gene>